<dbReference type="EMBL" id="CM045874">
    <property type="protein sequence ID" value="KAI7944839.1"/>
    <property type="molecule type" value="Genomic_DNA"/>
</dbReference>
<keyword evidence="2" id="KW-1185">Reference proteome</keyword>
<proteinExistence type="predicted"/>
<gene>
    <name evidence="1" type="ORF">MJO28_010534</name>
</gene>
<sequence length="1034" mass="114173">MSKPPKPPNLPIIGTQTPSTTSVNTNLARTLSTTMTCVTVPPEVWAQMQQLLAAFAPSASTTPTITATGPLAPSTAPLIAGSDPLPSPAPLSSSFPPTTPSNRLTQSNSSSEFPGIDDFASLLSPEIDEDHLPNEVAGSPDVENTNELANPALEDPLLTTTENATVTSALPMIIDLDGYDYTVGDPLAPPPVAQFRSMDDLFKFCKKWSKPHGYAVAKANSHAGKNVYIRCDRAGQFRGAVLNQSGRQTATSKIDCPFQLKGSAPTSKKILNKVWTLEVRNSDHNHGPSASPSAHASHRQLLPEQYQEIRRLSQSNLKPAQILLQLRTSNNETYATNKTISNALQKIRRDDLAGRTPIEALLCVLKETNWSWDIKVNSTGQVQNLFFAHPGSIHLARINHHVALLDSTYKTNKYKLPLLHVIGQAASNRSFSIAFCFLTYEDDKNYLWAVNKLKKYIWRPQRIPKVFITDRDAALRKALHVVFPDSQANLCTWHLNKNIASNFTYSKTVDIYLDRLSELESFLATRPAVLDYLKSSILPVKELFVVAWACQYAHLRNLNTSRVESGHAYLKTFINSSTGDLLSVFKSLGLAVDSQINHVHESIGRETVKTLVNVPKSFIPILGYISTFAIKEGVKQFQRIKDLDPSEPCSQTLTIGIGIPCAHKIKEILEGGNSLSPGDFHNQLHLRYNPEYTHADEPELDFDEEMRNLTVSLTNEQPDTLTRLLEQIKQIASGTHIAVPIQAPAVKLNTKGRRSTQKKKNRSTSTRRNPSQFEISKRVKKDASDNDDESEAEESQSDSSYNIDQEGHHADEVDSAQKDIIARHLDGAESNHEENDQCDSSDEDTDPLPDDEGVVSTVPIVYDSQVPQHLKHYITKIFNPLADGNCGFRCLAQALGYDDNGWLRGGKESINKIINNLKVGNIEATIDRSQWLDKLAHGQAIANAYVRPVVFLSLEANHSYLPLRSTPKDSQDPSPIYLVFVNGNHWVLATVEGEDGVQPIAPVIAAGRSTSKNAKIWATRVMKGLALYNNALAL</sequence>
<comment type="caution">
    <text evidence="1">The sequence shown here is derived from an EMBL/GenBank/DDBJ whole genome shotgun (WGS) entry which is preliminary data.</text>
</comment>
<protein>
    <submittedName>
        <fullName evidence="1">Uncharacterized protein</fullName>
    </submittedName>
</protein>
<dbReference type="Proteomes" id="UP001060170">
    <property type="component" value="Chromosome 10"/>
</dbReference>
<evidence type="ECO:0000313" key="2">
    <source>
        <dbReference type="Proteomes" id="UP001060170"/>
    </source>
</evidence>
<name>A0ACC0E6W3_9BASI</name>
<accession>A0ACC0E6W3</accession>
<organism evidence="1 2">
    <name type="scientific">Puccinia striiformis f. sp. tritici</name>
    <dbReference type="NCBI Taxonomy" id="168172"/>
    <lineage>
        <taxon>Eukaryota</taxon>
        <taxon>Fungi</taxon>
        <taxon>Dikarya</taxon>
        <taxon>Basidiomycota</taxon>
        <taxon>Pucciniomycotina</taxon>
        <taxon>Pucciniomycetes</taxon>
        <taxon>Pucciniales</taxon>
        <taxon>Pucciniaceae</taxon>
        <taxon>Puccinia</taxon>
    </lineage>
</organism>
<reference evidence="1 2" key="3">
    <citation type="journal article" date="2022" name="Microbiol. Spectr.">
        <title>Folding features and dynamics of 3D genome architecture in plant fungal pathogens.</title>
        <authorList>
            <person name="Xia C."/>
        </authorList>
    </citation>
    <scope>NUCLEOTIDE SEQUENCE [LARGE SCALE GENOMIC DNA]</scope>
    <source>
        <strain evidence="1 2">93-210</strain>
    </source>
</reference>
<reference evidence="2" key="2">
    <citation type="journal article" date="2018" name="Mol. Plant Microbe Interact.">
        <title>Genome sequence resources for the wheat stripe rust pathogen (Puccinia striiformis f. sp. tritici) and the barley stripe rust pathogen (Puccinia striiformis f. sp. hordei).</title>
        <authorList>
            <person name="Xia C."/>
            <person name="Wang M."/>
            <person name="Yin C."/>
            <person name="Cornejo O.E."/>
            <person name="Hulbert S.H."/>
            <person name="Chen X."/>
        </authorList>
    </citation>
    <scope>NUCLEOTIDE SEQUENCE [LARGE SCALE GENOMIC DNA]</scope>
    <source>
        <strain evidence="2">93-210</strain>
    </source>
</reference>
<evidence type="ECO:0000313" key="1">
    <source>
        <dbReference type="EMBL" id="KAI7944839.1"/>
    </source>
</evidence>
<reference evidence="2" key="1">
    <citation type="journal article" date="2018" name="BMC Genomics">
        <title>Genomic insights into host adaptation between the wheat stripe rust pathogen (Puccinia striiformis f. sp. tritici) and the barley stripe rust pathogen (Puccinia striiformis f. sp. hordei).</title>
        <authorList>
            <person name="Xia C."/>
            <person name="Wang M."/>
            <person name="Yin C."/>
            <person name="Cornejo O.E."/>
            <person name="Hulbert S.H."/>
            <person name="Chen X."/>
        </authorList>
    </citation>
    <scope>NUCLEOTIDE SEQUENCE [LARGE SCALE GENOMIC DNA]</scope>
    <source>
        <strain evidence="2">93-210</strain>
    </source>
</reference>